<proteinExistence type="predicted"/>
<dbReference type="Proteomes" id="UP000078240">
    <property type="component" value="Unassembled WGS sequence"/>
</dbReference>
<comment type="caution">
    <text evidence="2">The sequence shown here is derived from an EMBL/GenBank/DDBJ whole genome shotgun (WGS) entry which is preliminary data.</text>
</comment>
<accession>A0A179HAI2</accession>
<evidence type="ECO:0000313" key="2">
    <source>
        <dbReference type="EMBL" id="OAQ86922.1"/>
    </source>
</evidence>
<dbReference type="AlphaFoldDB" id="A0A179HAI2"/>
<gene>
    <name evidence="2" type="ORF">VFPBJ_00962</name>
    <name evidence="3" type="ORF">VFPFJ_00996</name>
</gene>
<dbReference type="EMBL" id="LSBI01000001">
    <property type="protein sequence ID" value="OAQ94887.1"/>
    <property type="molecule type" value="Genomic_DNA"/>
</dbReference>
<sequence>MSSNAVTTIKEQYDGVVARLEAMATDAELLEARPDDGIFLDDMLLRLKLWAADVQYAQGSLAWAEKMTHVSVPLRERVQELDHQCGIFEAASGRKGAKEKINPESADQTAGSRASSEDGRASAKRDLRQAVDNLVAFTTPIKVAASVPEAERTAAMVSRVNQQAEKPAQAALGNQSQYTLLTKPLGADQVDSLLGAVVVPEELVGAGDGPDKPSPVRIPRDSARARVEQSTIETFGTRTRQNRVAEAPAASTRLGAGLREGEAVPRTASYGSTTVRKWQLSNADAYFESFVQAHRDDLKKLFARSPDANIALVSVVLTARVSDLSSPAVPSESGQDAAQAPISGGQDVVDHLSNDVEQVFAFGCLKISAGGFSGPKLSKQAGGLKQKYHLVPRYDMAPPPDGRLGLGSILSSIDDADHPIVGRSPIPITSGEMREQSVVQATFVSSKQTSSQPGVFAKFLNLMGAEIDFTSERSEETAYKFDRLETVSFTPTASYLEQTMALDDVRAYMEHSRFKASCYLVTGLKIARGAAVIQKRRRVVLSADMKTALGLPATVGVGPTATQETTESTAFDGSNDFIFAIRVSKIRSRKSSWLGTRSAKLTVEDYTKGALIGP</sequence>
<feature type="region of interest" description="Disordered" evidence="1">
    <location>
        <begin position="93"/>
        <end position="125"/>
    </location>
</feature>
<reference evidence="2 4" key="1">
    <citation type="submission" date="2016-01" db="EMBL/GenBank/DDBJ databases">
        <title>Biosynthesis of antibiotic leucinostatins and their inhibition on Phytophthora in bio-control Purpureocillium lilacinum.</title>
        <authorList>
            <person name="Wang G."/>
            <person name="Liu Z."/>
            <person name="Lin R."/>
            <person name="Li E."/>
            <person name="Mao Z."/>
            <person name="Ling J."/>
            <person name="Yin W."/>
            <person name="Xie B."/>
        </authorList>
    </citation>
    <scope>NUCLEOTIDE SEQUENCE [LARGE SCALE GENOMIC DNA]</scope>
    <source>
        <strain evidence="2">PLBJ-1</strain>
        <strain evidence="3">PLFJ-1</strain>
    </source>
</reference>
<evidence type="ECO:0000313" key="4">
    <source>
        <dbReference type="Proteomes" id="UP000078240"/>
    </source>
</evidence>
<organism evidence="2 4">
    <name type="scientific">Purpureocillium lilacinum</name>
    <name type="common">Paecilomyces lilacinus</name>
    <dbReference type="NCBI Taxonomy" id="33203"/>
    <lineage>
        <taxon>Eukaryota</taxon>
        <taxon>Fungi</taxon>
        <taxon>Dikarya</taxon>
        <taxon>Ascomycota</taxon>
        <taxon>Pezizomycotina</taxon>
        <taxon>Sordariomycetes</taxon>
        <taxon>Hypocreomycetidae</taxon>
        <taxon>Hypocreales</taxon>
        <taxon>Ophiocordycipitaceae</taxon>
        <taxon>Purpureocillium</taxon>
    </lineage>
</organism>
<dbReference type="Proteomes" id="UP000078340">
    <property type="component" value="Unassembled WGS sequence"/>
</dbReference>
<feature type="region of interest" description="Disordered" evidence="1">
    <location>
        <begin position="326"/>
        <end position="346"/>
    </location>
</feature>
<feature type="compositionally biased region" description="Polar residues" evidence="1">
    <location>
        <begin position="105"/>
        <end position="114"/>
    </location>
</feature>
<dbReference type="EMBL" id="LSBH01000001">
    <property type="protein sequence ID" value="OAQ86922.1"/>
    <property type="molecule type" value="Genomic_DNA"/>
</dbReference>
<name>A0A179HAI2_PURLI</name>
<evidence type="ECO:0000256" key="1">
    <source>
        <dbReference type="SAM" id="MobiDB-lite"/>
    </source>
</evidence>
<feature type="compositionally biased region" description="Basic and acidic residues" evidence="1">
    <location>
        <begin position="115"/>
        <end position="125"/>
    </location>
</feature>
<evidence type="ECO:0000313" key="3">
    <source>
        <dbReference type="EMBL" id="OAQ94887.1"/>
    </source>
</evidence>
<protein>
    <submittedName>
        <fullName evidence="2">Uncharacterized protein</fullName>
    </submittedName>
</protein>